<protein>
    <recommendedName>
        <fullName evidence="5">DUF2845 domain-containing protein</fullName>
    </recommendedName>
</protein>
<dbReference type="AlphaFoldDB" id="A0A849SXL1"/>
<dbReference type="Gene3D" id="3.30.1450.10">
    <property type="match status" value="1"/>
</dbReference>
<organism evidence="3 4">
    <name type="scientific">Eiseniibacteriota bacterium</name>
    <dbReference type="NCBI Taxonomy" id="2212470"/>
    <lineage>
        <taxon>Bacteria</taxon>
        <taxon>Candidatus Eiseniibacteriota</taxon>
    </lineage>
</organism>
<sequence>MRSTIVTAFAVSLLLHAAPGLAELDRTVLKLGESRLKSAFEGSQVTLKLDMPATSGGVDVSVGEPQPLDLGDYSHRLKQFGVALRSGSSVMVTKVKVNPKFIEFQLAGGGYGTLFDENSPNVDVESAEKTKRERDLEGWIRGEPNAERKREMQRELDDLRKGRHREDAANRARVAGAAEMQRALIAEKRLSGGSRFNLRYPNGVPEAALTPDALRTALARWVRFGDSEMTESDSAEPAAGSDGVGSLRKGMTIAQVERMLGRPERLESSEVDGLKRTTCVYSNREGTFEVVFVEGVLVRYTVR</sequence>
<proteinExistence type="predicted"/>
<feature type="chain" id="PRO_5032353365" description="DUF2845 domain-containing protein" evidence="2">
    <location>
        <begin position="18"/>
        <end position="303"/>
    </location>
</feature>
<feature type="signal peptide" evidence="2">
    <location>
        <begin position="1"/>
        <end position="17"/>
    </location>
</feature>
<gene>
    <name evidence="3" type="ORF">HOP12_06835</name>
</gene>
<keyword evidence="1 2" id="KW-0732">Signal</keyword>
<accession>A0A849SXL1</accession>
<dbReference type="InterPro" id="IPR037873">
    <property type="entry name" value="BamE-like"/>
</dbReference>
<name>A0A849SXL1_UNCEI</name>
<evidence type="ECO:0000313" key="3">
    <source>
        <dbReference type="EMBL" id="NOT33869.1"/>
    </source>
</evidence>
<dbReference type="EMBL" id="JABFRW010000076">
    <property type="protein sequence ID" value="NOT33869.1"/>
    <property type="molecule type" value="Genomic_DNA"/>
</dbReference>
<evidence type="ECO:0000313" key="4">
    <source>
        <dbReference type="Proteomes" id="UP000580839"/>
    </source>
</evidence>
<evidence type="ECO:0000256" key="2">
    <source>
        <dbReference type="SAM" id="SignalP"/>
    </source>
</evidence>
<evidence type="ECO:0000256" key="1">
    <source>
        <dbReference type="ARBA" id="ARBA00022729"/>
    </source>
</evidence>
<dbReference type="Proteomes" id="UP000580839">
    <property type="component" value="Unassembled WGS sequence"/>
</dbReference>
<comment type="caution">
    <text evidence="3">The sequence shown here is derived from an EMBL/GenBank/DDBJ whole genome shotgun (WGS) entry which is preliminary data.</text>
</comment>
<reference evidence="3 4" key="1">
    <citation type="submission" date="2020-04" db="EMBL/GenBank/DDBJ databases">
        <title>Metagenomic profiling of ammonia- and methane-oxidizing microorganisms in a Dutch drinking water treatment plant.</title>
        <authorList>
            <person name="Poghosyan L."/>
            <person name="Leucker S."/>
        </authorList>
    </citation>
    <scope>NUCLEOTIDE SEQUENCE [LARGE SCALE GENOMIC DNA]</scope>
    <source>
        <strain evidence="3">S-RSF-IL-03</strain>
    </source>
</reference>
<evidence type="ECO:0008006" key="5">
    <source>
        <dbReference type="Google" id="ProtNLM"/>
    </source>
</evidence>